<evidence type="ECO:0000256" key="1">
    <source>
        <dbReference type="SAM" id="MobiDB-lite"/>
    </source>
</evidence>
<dbReference type="Proteomes" id="UP000321570">
    <property type="component" value="Unassembled WGS sequence"/>
</dbReference>
<evidence type="ECO:0000313" key="3">
    <source>
        <dbReference type="Proteomes" id="UP000321570"/>
    </source>
</evidence>
<feature type="non-terminal residue" evidence="2">
    <location>
        <position position="1"/>
    </location>
</feature>
<dbReference type="AlphaFoldDB" id="A0A564ZAX3"/>
<name>A0A564ZAX3_HYMDI</name>
<reference evidence="2 3" key="1">
    <citation type="submission" date="2019-07" db="EMBL/GenBank/DDBJ databases">
        <authorList>
            <person name="Jastrzebski P J."/>
            <person name="Paukszto L."/>
            <person name="Jastrzebski P J."/>
        </authorList>
    </citation>
    <scope>NUCLEOTIDE SEQUENCE [LARGE SCALE GENOMIC DNA]</scope>
    <source>
        <strain evidence="2 3">WMS-il1</strain>
    </source>
</reference>
<dbReference type="EMBL" id="CABIJS010000697">
    <property type="protein sequence ID" value="VUZ56018.1"/>
    <property type="molecule type" value="Genomic_DNA"/>
</dbReference>
<proteinExistence type="predicted"/>
<accession>A0A564ZAX3</accession>
<gene>
    <name evidence="2" type="ORF">WMSIL1_LOCUS13750</name>
</gene>
<sequence>LSTEGTLSLSDSYLTNIGSSHFQDADLWSTLLTSRLPYRRRHCQNYNENGHKEGLCRESSTSRLTSQNPNNKRALM</sequence>
<keyword evidence="3" id="KW-1185">Reference proteome</keyword>
<evidence type="ECO:0000313" key="2">
    <source>
        <dbReference type="EMBL" id="VUZ56018.1"/>
    </source>
</evidence>
<protein>
    <submittedName>
        <fullName evidence="2">Uncharacterized protein</fullName>
    </submittedName>
</protein>
<feature type="region of interest" description="Disordered" evidence="1">
    <location>
        <begin position="47"/>
        <end position="76"/>
    </location>
</feature>
<organism evidence="2 3">
    <name type="scientific">Hymenolepis diminuta</name>
    <name type="common">Rat tapeworm</name>
    <dbReference type="NCBI Taxonomy" id="6216"/>
    <lineage>
        <taxon>Eukaryota</taxon>
        <taxon>Metazoa</taxon>
        <taxon>Spiralia</taxon>
        <taxon>Lophotrochozoa</taxon>
        <taxon>Platyhelminthes</taxon>
        <taxon>Cestoda</taxon>
        <taxon>Eucestoda</taxon>
        <taxon>Cyclophyllidea</taxon>
        <taxon>Hymenolepididae</taxon>
        <taxon>Hymenolepis</taxon>
    </lineage>
</organism>
<feature type="compositionally biased region" description="Polar residues" evidence="1">
    <location>
        <begin position="58"/>
        <end position="76"/>
    </location>
</feature>